<gene>
    <name evidence="6" type="ORF">B4U80_03238</name>
</gene>
<evidence type="ECO:0000256" key="4">
    <source>
        <dbReference type="RuleBase" id="RU003876"/>
    </source>
</evidence>
<name>A0A443SSL9_9ACAR</name>
<evidence type="ECO:0000256" key="2">
    <source>
        <dbReference type="ARBA" id="ARBA00009947"/>
    </source>
</evidence>
<comment type="caution">
    <text evidence="6">The sequence shown here is derived from an EMBL/GenBank/DDBJ whole genome shotgun (WGS) entry which is preliminary data.</text>
</comment>
<dbReference type="PANTHER" id="PTHR11875">
    <property type="entry name" value="TESTIS-SPECIFIC Y-ENCODED PROTEIN"/>
    <property type="match status" value="1"/>
</dbReference>
<dbReference type="VEuPathDB" id="VectorBase:LDEU001535"/>
<feature type="compositionally biased region" description="Acidic residues" evidence="5">
    <location>
        <begin position="118"/>
        <end position="135"/>
    </location>
</feature>
<evidence type="ECO:0000313" key="7">
    <source>
        <dbReference type="Proteomes" id="UP000288716"/>
    </source>
</evidence>
<feature type="region of interest" description="Disordered" evidence="5">
    <location>
        <begin position="115"/>
        <end position="139"/>
    </location>
</feature>
<dbReference type="Proteomes" id="UP000288716">
    <property type="component" value="Unassembled WGS sequence"/>
</dbReference>
<comment type="subcellular location">
    <subcellularLocation>
        <location evidence="1">Nucleus</location>
    </subcellularLocation>
</comment>
<keyword evidence="3" id="KW-0539">Nucleus</keyword>
<organism evidence="6 7">
    <name type="scientific">Leptotrombidium deliense</name>
    <dbReference type="NCBI Taxonomy" id="299467"/>
    <lineage>
        <taxon>Eukaryota</taxon>
        <taxon>Metazoa</taxon>
        <taxon>Ecdysozoa</taxon>
        <taxon>Arthropoda</taxon>
        <taxon>Chelicerata</taxon>
        <taxon>Arachnida</taxon>
        <taxon>Acari</taxon>
        <taxon>Acariformes</taxon>
        <taxon>Trombidiformes</taxon>
        <taxon>Prostigmata</taxon>
        <taxon>Anystina</taxon>
        <taxon>Parasitengona</taxon>
        <taxon>Trombiculoidea</taxon>
        <taxon>Trombiculidae</taxon>
        <taxon>Leptotrombidium</taxon>
    </lineage>
</organism>
<dbReference type="InterPro" id="IPR037231">
    <property type="entry name" value="NAP-like_sf"/>
</dbReference>
<dbReference type="Pfam" id="PF00956">
    <property type="entry name" value="NAP"/>
    <property type="match status" value="1"/>
</dbReference>
<dbReference type="FunFam" id="1.20.5.1500:FF:000001">
    <property type="entry name" value="Nucleosome assembly protein 1-like 1"/>
    <property type="match status" value="1"/>
</dbReference>
<dbReference type="SUPFAM" id="SSF143113">
    <property type="entry name" value="NAP-like"/>
    <property type="match status" value="1"/>
</dbReference>
<dbReference type="OrthoDB" id="27325at2759"/>
<dbReference type="AlphaFoldDB" id="A0A443SSL9"/>
<comment type="similarity">
    <text evidence="2 4">Belongs to the nucleosome assembly protein (NAP) family.</text>
</comment>
<dbReference type="Gene3D" id="1.20.5.1500">
    <property type="match status" value="1"/>
</dbReference>
<proteinExistence type="inferred from homology"/>
<keyword evidence="7" id="KW-1185">Reference proteome</keyword>
<feature type="region of interest" description="Disordered" evidence="5">
    <location>
        <begin position="346"/>
        <end position="401"/>
    </location>
</feature>
<accession>A0A443SSL9</accession>
<feature type="compositionally biased region" description="Acidic residues" evidence="5">
    <location>
        <begin position="346"/>
        <end position="372"/>
    </location>
</feature>
<evidence type="ECO:0000256" key="5">
    <source>
        <dbReference type="SAM" id="MobiDB-lite"/>
    </source>
</evidence>
<sequence length="401" mass="45971">MSDNKTKSKASKEAEEKIDVEAGKVNSFVGEVMNNPEALALMQSKLAGMVGNLSGYYESLPKVVKRRIKALKKLQLQCLNIEAKFQEELHVLECKYAKQFDPLYQKRNDIVNAKVEPTDEECDFPSDDEHNDEESKDATTEKLIEEVQNKVSLQNEHGMNEETKGIPEFWSTVFKNVEIISENIQEHDEPILAHLIDVKVKLEEKPMGFTLEFYFSPNEFFSNQVLTKYYELKCTPDEKDPFSFEGPEIIKCKGCEINWNKGKNVTVKTIIKKQKHKSKGSVRTVPKQVPNDSFFNFFTPPEVPENEDDMDEETQALLAADFEIGEVIRQRLVPRAVLYFTGEALVDEEYDEDDEEEEDESDEESDDEEEDKDFAPERKGKRSHKTAAGGNAQNPQECKQQ</sequence>
<dbReference type="FunFam" id="3.30.1120.90:FF:000001">
    <property type="entry name" value="Nucleosome assembly protein 1-like 1"/>
    <property type="match status" value="1"/>
</dbReference>
<evidence type="ECO:0000256" key="3">
    <source>
        <dbReference type="ARBA" id="ARBA00023242"/>
    </source>
</evidence>
<evidence type="ECO:0000256" key="1">
    <source>
        <dbReference type="ARBA" id="ARBA00004123"/>
    </source>
</evidence>
<evidence type="ECO:0000313" key="6">
    <source>
        <dbReference type="EMBL" id="RWS30507.1"/>
    </source>
</evidence>
<dbReference type="EMBL" id="NCKV01000476">
    <property type="protein sequence ID" value="RWS30507.1"/>
    <property type="molecule type" value="Genomic_DNA"/>
</dbReference>
<dbReference type="Gene3D" id="3.30.1120.90">
    <property type="entry name" value="Nucleosome assembly protein"/>
    <property type="match status" value="1"/>
</dbReference>
<feature type="compositionally biased region" description="Polar residues" evidence="5">
    <location>
        <begin position="391"/>
        <end position="401"/>
    </location>
</feature>
<dbReference type="GO" id="GO:0005634">
    <property type="term" value="C:nucleus"/>
    <property type="evidence" value="ECO:0007669"/>
    <property type="project" value="UniProtKB-SubCell"/>
</dbReference>
<dbReference type="STRING" id="299467.A0A443SSL9"/>
<dbReference type="InterPro" id="IPR002164">
    <property type="entry name" value="NAP_family"/>
</dbReference>
<dbReference type="GO" id="GO:0006334">
    <property type="term" value="P:nucleosome assembly"/>
    <property type="evidence" value="ECO:0007669"/>
    <property type="project" value="InterPro"/>
</dbReference>
<reference evidence="6 7" key="1">
    <citation type="journal article" date="2018" name="Gigascience">
        <title>Genomes of trombidid mites reveal novel predicted allergens and laterally-transferred genes associated with secondary metabolism.</title>
        <authorList>
            <person name="Dong X."/>
            <person name="Chaisiri K."/>
            <person name="Xia D."/>
            <person name="Armstrong S.D."/>
            <person name="Fang Y."/>
            <person name="Donnelly M.J."/>
            <person name="Kadowaki T."/>
            <person name="McGarry J.W."/>
            <person name="Darby A.C."/>
            <person name="Makepeace B.L."/>
        </authorList>
    </citation>
    <scope>NUCLEOTIDE SEQUENCE [LARGE SCALE GENOMIC DNA]</scope>
    <source>
        <strain evidence="6">UoL-UT</strain>
    </source>
</reference>
<protein>
    <submittedName>
        <fullName evidence="6">Nucleosome assembly protein 1-like 1-B</fullName>
    </submittedName>
</protein>